<dbReference type="Pfam" id="PF05194">
    <property type="entry name" value="UreE_C"/>
    <property type="match status" value="1"/>
</dbReference>
<evidence type="ECO:0000259" key="7">
    <source>
        <dbReference type="Pfam" id="PF05194"/>
    </source>
</evidence>
<dbReference type="GO" id="GO:0005737">
    <property type="term" value="C:cytoplasm"/>
    <property type="evidence" value="ECO:0007669"/>
    <property type="project" value="UniProtKB-SubCell"/>
</dbReference>
<feature type="domain" description="UreE urease accessory N-terminal" evidence="6">
    <location>
        <begin position="16"/>
        <end position="72"/>
    </location>
</feature>
<dbReference type="PIRSF" id="PIRSF036402">
    <property type="entry name" value="Ureas_acces_UreE"/>
    <property type="match status" value="1"/>
</dbReference>
<dbReference type="GO" id="GO:0006457">
    <property type="term" value="P:protein folding"/>
    <property type="evidence" value="ECO:0007669"/>
    <property type="project" value="InterPro"/>
</dbReference>
<keyword evidence="4" id="KW-0143">Chaperone</keyword>
<keyword evidence="2" id="KW-0963">Cytoplasm</keyword>
<gene>
    <name evidence="8" type="ORF">metaSSY_00780</name>
</gene>
<organism evidence="8">
    <name type="scientific">uncultured bacterium BAC25G1</name>
    <dbReference type="NCBI Taxonomy" id="1329523"/>
    <lineage>
        <taxon>Bacteria</taxon>
        <taxon>environmental samples</taxon>
    </lineage>
</organism>
<dbReference type="InterPro" id="IPR036118">
    <property type="entry name" value="UreE_N_sf"/>
</dbReference>
<dbReference type="Gene3D" id="2.60.260.20">
    <property type="entry name" value="Urease metallochaperone UreE, N-terminal domain"/>
    <property type="match status" value="1"/>
</dbReference>
<dbReference type="AlphaFoldDB" id="R4JCX1"/>
<dbReference type="GO" id="GO:0019627">
    <property type="term" value="P:urea metabolic process"/>
    <property type="evidence" value="ECO:0007669"/>
    <property type="project" value="InterPro"/>
</dbReference>
<proteinExistence type="predicted"/>
<evidence type="ECO:0000256" key="3">
    <source>
        <dbReference type="ARBA" id="ARBA00022596"/>
    </source>
</evidence>
<keyword evidence="3" id="KW-0533">Nickel</keyword>
<protein>
    <submittedName>
        <fullName evidence="8">UreE urease accessory domain-containing protein</fullName>
    </submittedName>
</protein>
<dbReference type="InterPro" id="IPR007864">
    <property type="entry name" value="UreE_C_dom"/>
</dbReference>
<dbReference type="InterPro" id="IPR012406">
    <property type="entry name" value="UreE"/>
</dbReference>
<dbReference type="GO" id="GO:0016151">
    <property type="term" value="F:nickel cation binding"/>
    <property type="evidence" value="ECO:0007669"/>
    <property type="project" value="InterPro"/>
</dbReference>
<accession>R4JCX1</accession>
<evidence type="ECO:0000256" key="4">
    <source>
        <dbReference type="ARBA" id="ARBA00023186"/>
    </source>
</evidence>
<feature type="region of interest" description="Disordered" evidence="5">
    <location>
        <begin position="197"/>
        <end position="216"/>
    </location>
</feature>
<evidence type="ECO:0000256" key="2">
    <source>
        <dbReference type="ARBA" id="ARBA00022490"/>
    </source>
</evidence>
<dbReference type="Pfam" id="PF02814">
    <property type="entry name" value="UreE_N"/>
    <property type="match status" value="1"/>
</dbReference>
<dbReference type="SUPFAM" id="SSF69287">
    <property type="entry name" value="Urease metallochaperone UreE, N-terminal domain"/>
    <property type="match status" value="1"/>
</dbReference>
<comment type="subcellular location">
    <subcellularLocation>
        <location evidence="1">Cytoplasm</location>
    </subcellularLocation>
</comment>
<sequence length="216" mass="24360">MKVYNDILGNINLSPEWKEKLENAEVDYIFLDQWTAQKSRFLGKGVSGEEYPIALARHSQIVDGDVIYYDPETGKAAVLKIELSPVLVIDMSGLADNDPQTIIRVSVELGHAVGNQHWPAVVKGTKVYVPLTVDKKVMLSVMETHHIEGITYEFQKGMEIIPYLAPHEIRRLFGGAGHESHSHEHSHGHIVHCHEHEHGEGHHHDHDHGDCHCHNH</sequence>
<name>R4JCX1_9BACT</name>
<dbReference type="GO" id="GO:0065003">
    <property type="term" value="P:protein-containing complex assembly"/>
    <property type="evidence" value="ECO:0007669"/>
    <property type="project" value="InterPro"/>
</dbReference>
<evidence type="ECO:0000256" key="5">
    <source>
        <dbReference type="SAM" id="MobiDB-lite"/>
    </source>
</evidence>
<feature type="domain" description="Urease accessory protein UreE C-terminal" evidence="7">
    <location>
        <begin position="85"/>
        <end position="206"/>
    </location>
</feature>
<evidence type="ECO:0000313" key="8">
    <source>
        <dbReference type="EMBL" id="AGK84832.1"/>
    </source>
</evidence>
<evidence type="ECO:0000259" key="6">
    <source>
        <dbReference type="Pfam" id="PF02814"/>
    </source>
</evidence>
<evidence type="ECO:0000256" key="1">
    <source>
        <dbReference type="ARBA" id="ARBA00004496"/>
    </source>
</evidence>
<dbReference type="EMBL" id="KC595277">
    <property type="protein sequence ID" value="AGK84832.1"/>
    <property type="molecule type" value="Genomic_DNA"/>
</dbReference>
<reference evidence="8" key="1">
    <citation type="journal article" date="2013" name="Appl. Environ. Microbiol.">
        <title>Functional screening of a metagenomic library reveals operons responsible for enhanced intestinal colonization by gut commensal microbes.</title>
        <authorList>
            <person name="Yoon M.Y."/>
            <person name="Lee K.M."/>
            <person name="Yoon Y."/>
            <person name="Go J."/>
            <person name="Park Y."/>
            <person name="Cho Y.J."/>
            <person name="Tannock G.W."/>
            <person name="Yoon S.S."/>
        </authorList>
    </citation>
    <scope>NUCLEOTIDE SEQUENCE</scope>
</reference>
<dbReference type="InterPro" id="IPR004029">
    <property type="entry name" value="UreE_N"/>
</dbReference>